<keyword evidence="2" id="KW-0815">Transposition</keyword>
<dbReference type="Gene3D" id="3.30.420.10">
    <property type="entry name" value="Ribonuclease H-like superfamily/Ribonuclease H"/>
    <property type="match status" value="1"/>
</dbReference>
<dbReference type="AlphaFoldDB" id="A0A8X7MJ40"/>
<dbReference type="GO" id="GO:0005634">
    <property type="term" value="C:nucleus"/>
    <property type="evidence" value="ECO:0007669"/>
    <property type="project" value="UniProtKB-ARBA"/>
</dbReference>
<sequence length="467" mass="51018">MCHVERKWSAEGDVSCGAEVWSRSGSGGGTRESELGDGDKRTGTRLKAHKVANLTAQAEADLEQEDPLSDAEGDIYEIMGDDGEVFFARLAAGPISDSNKEANVAVASAMMAKTVVAIASQAAVAVPDWTETELDDFSATHVPEKAVKWILDSGATHHMTSRSELLPMRVTATEDAVVHIADGTRAKIERRGACLASMYGDGGTEAKATLLKTVLVVPSFTNNLLSVQRLAEEGWTVKFARSGAELISPKGEKVQTFTEPGTGAPYVMLRSQPVRYIDIKGSAKRIRMGPAKATARAATVDDSKLKEQATLWHKRLGHPSYYTLRILAGSPTFARVDRPSPRIFAQIIAEEEQCDPCIETKQPLLPFGDSETEPEAKMSDISFDLMGPFEGNKEHKYAFNILDSWSRMTWCFPIPNKEAATVTAVFKEWATLMKNHGHGSIKRVHCDHGGEFENHLLQKWVSSNGIQ</sequence>
<dbReference type="PANTHER" id="PTHR42648">
    <property type="entry name" value="TRANSPOSASE, PUTATIVE-RELATED"/>
    <property type="match status" value="1"/>
</dbReference>
<keyword evidence="3" id="KW-1188">Viral release from host cell</keyword>
<dbReference type="Pfam" id="PF00665">
    <property type="entry name" value="rve"/>
    <property type="match status" value="1"/>
</dbReference>
<dbReference type="GO" id="GO:0006508">
    <property type="term" value="P:proteolysis"/>
    <property type="evidence" value="ECO:0007669"/>
    <property type="project" value="UniProtKB-KW"/>
</dbReference>
<accession>A0A8X7MJ40</accession>
<evidence type="ECO:0000256" key="8">
    <source>
        <dbReference type="ARBA" id="ARBA00022741"/>
    </source>
</evidence>
<dbReference type="InterPro" id="IPR039537">
    <property type="entry name" value="Retrotran_Ty1/copia-like"/>
</dbReference>
<evidence type="ECO:0000259" key="22">
    <source>
        <dbReference type="PROSITE" id="PS50994"/>
    </source>
</evidence>
<keyword evidence="10" id="KW-0378">Hydrolase</keyword>
<evidence type="ECO:0000256" key="18">
    <source>
        <dbReference type="ARBA" id="ARBA00023172"/>
    </source>
</evidence>
<evidence type="ECO:0000313" key="23">
    <source>
        <dbReference type="EMBL" id="KAE8237685.1"/>
    </source>
</evidence>
<dbReference type="InterPro" id="IPR036397">
    <property type="entry name" value="RNaseH_sf"/>
</dbReference>
<dbReference type="InterPro" id="IPR054722">
    <property type="entry name" value="PolX-like_BBD"/>
</dbReference>
<feature type="region of interest" description="Disordered" evidence="21">
    <location>
        <begin position="18"/>
        <end position="44"/>
    </location>
</feature>
<dbReference type="Pfam" id="PF13976">
    <property type="entry name" value="gag_pre-integrs"/>
    <property type="match status" value="1"/>
</dbReference>
<dbReference type="GO" id="GO:0003723">
    <property type="term" value="F:RNA binding"/>
    <property type="evidence" value="ECO:0007669"/>
    <property type="project" value="UniProtKB-KW"/>
</dbReference>
<evidence type="ECO:0000256" key="3">
    <source>
        <dbReference type="ARBA" id="ARBA00022612"/>
    </source>
</evidence>
<keyword evidence="9" id="KW-0255">Endonuclease</keyword>
<gene>
    <name evidence="23" type="ORF">A4X06_0g9149</name>
</gene>
<keyword evidence="8" id="KW-0547">Nucleotide-binding</keyword>
<protein>
    <recommendedName>
        <fullName evidence="22">Integrase catalytic domain-containing protein</fullName>
    </recommendedName>
</protein>
<evidence type="ECO:0000256" key="21">
    <source>
        <dbReference type="SAM" id="MobiDB-lite"/>
    </source>
</evidence>
<comment type="function">
    <text evidence="1">The aspartyl protease (PR) mediates the proteolytic cleavages of the Gag and Gag-Pol polyproteins after assembly of the VLP.</text>
</comment>
<evidence type="ECO:0000256" key="4">
    <source>
        <dbReference type="ARBA" id="ARBA00022670"/>
    </source>
</evidence>
<evidence type="ECO:0000256" key="6">
    <source>
        <dbReference type="ARBA" id="ARBA00022722"/>
    </source>
</evidence>
<keyword evidence="15" id="KW-0695">RNA-directed DNA polymerase</keyword>
<dbReference type="GO" id="GO:0046872">
    <property type="term" value="F:metal ion binding"/>
    <property type="evidence" value="ECO:0007669"/>
    <property type="project" value="UniProtKB-KW"/>
</dbReference>
<reference evidence="23" key="2">
    <citation type="journal article" date="2019" name="IMA Fungus">
        <title>Genome sequencing and comparison of five Tilletia species to identify candidate genes for the detection of regulated species infecting wheat.</title>
        <authorList>
            <person name="Nguyen H.D.T."/>
            <person name="Sultana T."/>
            <person name="Kesanakurti P."/>
            <person name="Hambleton S."/>
        </authorList>
    </citation>
    <scope>NUCLEOTIDE SEQUENCE</scope>
    <source>
        <strain evidence="23">DAOMC 236426</strain>
    </source>
</reference>
<evidence type="ECO:0000256" key="12">
    <source>
        <dbReference type="ARBA" id="ARBA00022842"/>
    </source>
</evidence>
<keyword evidence="5" id="KW-0548">Nucleotidyltransferase</keyword>
<evidence type="ECO:0000256" key="16">
    <source>
        <dbReference type="ARBA" id="ARBA00022932"/>
    </source>
</evidence>
<keyword evidence="18" id="KW-0233">DNA recombination</keyword>
<dbReference type="InterPro" id="IPR001584">
    <property type="entry name" value="Integrase_cat-core"/>
</dbReference>
<dbReference type="GO" id="GO:0006310">
    <property type="term" value="P:DNA recombination"/>
    <property type="evidence" value="ECO:0007669"/>
    <property type="project" value="UniProtKB-KW"/>
</dbReference>
<evidence type="ECO:0000256" key="2">
    <source>
        <dbReference type="ARBA" id="ARBA00022578"/>
    </source>
</evidence>
<evidence type="ECO:0000256" key="14">
    <source>
        <dbReference type="ARBA" id="ARBA00022908"/>
    </source>
</evidence>
<dbReference type="Pfam" id="PF22936">
    <property type="entry name" value="Pol_BBD"/>
    <property type="match status" value="1"/>
</dbReference>
<dbReference type="GO" id="GO:0008233">
    <property type="term" value="F:peptidase activity"/>
    <property type="evidence" value="ECO:0007669"/>
    <property type="project" value="UniProtKB-KW"/>
</dbReference>
<keyword evidence="17" id="KW-0917">Virion maturation</keyword>
<evidence type="ECO:0000256" key="1">
    <source>
        <dbReference type="ARBA" id="ARBA00002180"/>
    </source>
</evidence>
<dbReference type="PANTHER" id="PTHR42648:SF11">
    <property type="entry name" value="TRANSPOSON TY4-P GAG-POL POLYPROTEIN"/>
    <property type="match status" value="1"/>
</dbReference>
<proteinExistence type="predicted"/>
<organism evidence="23 24">
    <name type="scientific">Tilletia controversa</name>
    <name type="common">dwarf bunt fungus</name>
    <dbReference type="NCBI Taxonomy" id="13291"/>
    <lineage>
        <taxon>Eukaryota</taxon>
        <taxon>Fungi</taxon>
        <taxon>Dikarya</taxon>
        <taxon>Basidiomycota</taxon>
        <taxon>Ustilaginomycotina</taxon>
        <taxon>Exobasidiomycetes</taxon>
        <taxon>Tilletiales</taxon>
        <taxon>Tilletiaceae</taxon>
        <taxon>Tilletia</taxon>
    </lineage>
</organism>
<dbReference type="GO" id="GO:0004519">
    <property type="term" value="F:endonuclease activity"/>
    <property type="evidence" value="ECO:0007669"/>
    <property type="project" value="UniProtKB-KW"/>
</dbReference>
<evidence type="ECO:0000313" key="24">
    <source>
        <dbReference type="Proteomes" id="UP000077684"/>
    </source>
</evidence>
<keyword evidence="7" id="KW-0479">Metal-binding</keyword>
<dbReference type="EMBL" id="LWDE02002424">
    <property type="protein sequence ID" value="KAE8237685.1"/>
    <property type="molecule type" value="Genomic_DNA"/>
</dbReference>
<evidence type="ECO:0000256" key="19">
    <source>
        <dbReference type="ARBA" id="ARBA00048173"/>
    </source>
</evidence>
<dbReference type="GO" id="GO:0032196">
    <property type="term" value="P:transposition"/>
    <property type="evidence" value="ECO:0007669"/>
    <property type="project" value="UniProtKB-KW"/>
</dbReference>
<dbReference type="InterPro" id="IPR012337">
    <property type="entry name" value="RNaseH-like_sf"/>
</dbReference>
<keyword evidence="16" id="KW-0239">DNA-directed DNA polymerase</keyword>
<keyword evidence="13" id="KW-0694">RNA-binding</keyword>
<evidence type="ECO:0000256" key="9">
    <source>
        <dbReference type="ARBA" id="ARBA00022759"/>
    </source>
</evidence>
<evidence type="ECO:0000256" key="11">
    <source>
        <dbReference type="ARBA" id="ARBA00022840"/>
    </source>
</evidence>
<keyword evidence="4" id="KW-0645">Protease</keyword>
<dbReference type="PROSITE" id="PS50994">
    <property type="entry name" value="INTEGRASE"/>
    <property type="match status" value="1"/>
</dbReference>
<feature type="compositionally biased region" description="Basic and acidic residues" evidence="21">
    <location>
        <begin position="31"/>
        <end position="42"/>
    </location>
</feature>
<keyword evidence="16" id="KW-0808">Transferase</keyword>
<evidence type="ECO:0000256" key="7">
    <source>
        <dbReference type="ARBA" id="ARBA00022723"/>
    </source>
</evidence>
<reference evidence="23" key="1">
    <citation type="submission" date="2016-04" db="EMBL/GenBank/DDBJ databases">
        <authorList>
            <person name="Nguyen H.D."/>
            <person name="Samba Siva P."/>
            <person name="Cullis J."/>
            <person name="Levesque C.A."/>
            <person name="Hambleton S."/>
        </authorList>
    </citation>
    <scope>NUCLEOTIDE SEQUENCE</scope>
    <source>
        <strain evidence="23">DAOMC 236426</strain>
    </source>
</reference>
<evidence type="ECO:0000256" key="10">
    <source>
        <dbReference type="ARBA" id="ARBA00022801"/>
    </source>
</evidence>
<dbReference type="Proteomes" id="UP000077684">
    <property type="component" value="Unassembled WGS sequence"/>
</dbReference>
<dbReference type="InterPro" id="IPR025724">
    <property type="entry name" value="GAG-pre-integrase_dom"/>
</dbReference>
<evidence type="ECO:0000256" key="17">
    <source>
        <dbReference type="ARBA" id="ARBA00023113"/>
    </source>
</evidence>
<evidence type="ECO:0000256" key="15">
    <source>
        <dbReference type="ARBA" id="ARBA00022918"/>
    </source>
</evidence>
<dbReference type="GO" id="GO:0015074">
    <property type="term" value="P:DNA integration"/>
    <property type="evidence" value="ECO:0007669"/>
    <property type="project" value="UniProtKB-KW"/>
</dbReference>
<comment type="catalytic activity">
    <reaction evidence="20">
        <text>DNA(n) + a 2'-deoxyribonucleoside 5'-triphosphate = DNA(n+1) + diphosphate</text>
        <dbReference type="Rhea" id="RHEA:22508"/>
        <dbReference type="Rhea" id="RHEA-COMP:17339"/>
        <dbReference type="Rhea" id="RHEA-COMP:17340"/>
        <dbReference type="ChEBI" id="CHEBI:33019"/>
        <dbReference type="ChEBI" id="CHEBI:61560"/>
        <dbReference type="ChEBI" id="CHEBI:173112"/>
        <dbReference type="EC" id="2.7.7.7"/>
    </reaction>
</comment>
<name>A0A8X7MJ40_9BASI</name>
<dbReference type="GO" id="GO:0005524">
    <property type="term" value="F:ATP binding"/>
    <property type="evidence" value="ECO:0007669"/>
    <property type="project" value="UniProtKB-KW"/>
</dbReference>
<keyword evidence="11" id="KW-0067">ATP-binding</keyword>
<comment type="catalytic activity">
    <reaction evidence="19">
        <text>DNA(n) + a 2'-deoxyribonucleoside 5'-triphosphate = DNA(n+1) + diphosphate</text>
        <dbReference type="Rhea" id="RHEA:22508"/>
        <dbReference type="Rhea" id="RHEA-COMP:17339"/>
        <dbReference type="Rhea" id="RHEA-COMP:17340"/>
        <dbReference type="ChEBI" id="CHEBI:33019"/>
        <dbReference type="ChEBI" id="CHEBI:61560"/>
        <dbReference type="ChEBI" id="CHEBI:173112"/>
        <dbReference type="EC" id="2.7.7.49"/>
    </reaction>
</comment>
<evidence type="ECO:0000256" key="5">
    <source>
        <dbReference type="ARBA" id="ARBA00022695"/>
    </source>
</evidence>
<dbReference type="SUPFAM" id="SSF53098">
    <property type="entry name" value="Ribonuclease H-like"/>
    <property type="match status" value="1"/>
</dbReference>
<dbReference type="GO" id="GO:0003887">
    <property type="term" value="F:DNA-directed DNA polymerase activity"/>
    <property type="evidence" value="ECO:0007669"/>
    <property type="project" value="UniProtKB-KW"/>
</dbReference>
<evidence type="ECO:0000256" key="20">
    <source>
        <dbReference type="ARBA" id="ARBA00049244"/>
    </source>
</evidence>
<keyword evidence="24" id="KW-1185">Reference proteome</keyword>
<keyword evidence="14" id="KW-0229">DNA integration</keyword>
<dbReference type="GO" id="GO:0003964">
    <property type="term" value="F:RNA-directed DNA polymerase activity"/>
    <property type="evidence" value="ECO:0007669"/>
    <property type="project" value="UniProtKB-KW"/>
</dbReference>
<evidence type="ECO:0000256" key="13">
    <source>
        <dbReference type="ARBA" id="ARBA00022884"/>
    </source>
</evidence>
<comment type="caution">
    <text evidence="23">The sequence shown here is derived from an EMBL/GenBank/DDBJ whole genome shotgun (WGS) entry which is preliminary data.</text>
</comment>
<keyword evidence="6" id="KW-0540">Nuclease</keyword>
<feature type="domain" description="Integrase catalytic" evidence="22">
    <location>
        <begin position="370"/>
        <end position="467"/>
    </location>
</feature>
<keyword evidence="12" id="KW-0460">Magnesium</keyword>